<evidence type="ECO:0008006" key="3">
    <source>
        <dbReference type="Google" id="ProtNLM"/>
    </source>
</evidence>
<dbReference type="GeneID" id="14886145"/>
<proteinExistence type="predicted"/>
<dbReference type="Pfam" id="PF13306">
    <property type="entry name" value="LRR_5"/>
    <property type="match status" value="7"/>
</dbReference>
<gene>
    <name evidence="1" type="ORF">EIN_354240</name>
</gene>
<sequence length="1083" mass="125119">MKKLDVYSIQIVSYYLTSFDDFINIISVCKKFTNILERFRINPIQITPHHKHLFPNIQTQNLYSKYDQRLKNIKKFNYLYPVTYTQYIREKSLYNKCFKVKYTNRDRFIYGNVIPDNVYCLNQNCFESYTDTILNIPNNILSILNRAFAKSNLKEIVLPNSVVYIGEQLFADCFNLTRVALSTSLKILPSQTFFRCSNLKEIELPNSMIYIGPNSFQECGIISFMVTPKYILSPSVFNLCYLKSIEFVGQVYIPEYLCYNCHFLETIKMDNTVQIIEQFAFGLCNILSTITLSTHLEIIQMFAFENCTSLSHLEMPNSLKIVEGFAFVGCENLEELLFTEEVKFTGCGVFNRCNKLSKLKLPNFNKKLLFQITNEEKEIMKNNGYEPMDVFYEIEDYYDEDSDDSNNENIKTNRNEINTRSCCDYNELSMYNIEKCNVLDCKEIERVTGRMFYLHENELETIFLPSTIVDFDLKFVCNTTKTPFELPENCSIYFKEDFMFGASKKFVVPSTVTRINKNAFKINNMTKFEVPKSVLEISDNAFSSSFNLKELVIPKSVTKIGPNFIRGCTTLTKLSFENNTVFDLENLIKNNDPIVELIQNINITRLEIPEGVVSIQKDYFSELKNLREISFPKSLKIVCKNLFENNKQLTSIETNGVDHNKFIVSYNCHLRLKAFGLDFNNVDLTNNDLAQMYTKQNYMKYIDQIYQKDCIKYEKIIDMINETQFNNFVTQNDTSSFFHCYCEVINIRDNTSLHDNMFHNCVTLTQIILNTNLTKLPKKCFVSCVSLKTIEIPKNVTKIGIHCFENCVSLTSLSCKNDILLCEKCFSMCHSLVKIPQTKYMKNGVFSMCASLSQITLCEGIKYIPCCAFLRCYRLNEIKVPQSVTHIGKFAFKNCISLSSLNSKNVKIIDDGVFMNCENLKNLSLQQKDVKIVFDVFSKCTSLIEICIGNNKITNCQFEVSYTTSRHFEETMGVACENVVLTRRDVDLFGLEIINKICVKRIDEGCFFNNNDLIKIEFPSHVTSIGYYCCYACTNLKEVILPNTITELPAYTFGLCVSLSSIKIPQSVTKIGVNCFLNNIILN</sequence>
<reference evidence="1 2" key="1">
    <citation type="submission" date="2012-10" db="EMBL/GenBank/DDBJ databases">
        <authorList>
            <person name="Zafar N."/>
            <person name="Inman J."/>
            <person name="Hall N."/>
            <person name="Lorenzi H."/>
            <person name="Caler E."/>
        </authorList>
    </citation>
    <scope>NUCLEOTIDE SEQUENCE [LARGE SCALE GENOMIC DNA]</scope>
    <source>
        <strain evidence="1 2">IP1</strain>
    </source>
</reference>
<dbReference type="InterPro" id="IPR026906">
    <property type="entry name" value="LRR_5"/>
</dbReference>
<keyword evidence="2" id="KW-1185">Reference proteome</keyword>
<organism evidence="1 2">
    <name type="scientific">Entamoeba invadens IP1</name>
    <dbReference type="NCBI Taxonomy" id="370355"/>
    <lineage>
        <taxon>Eukaryota</taxon>
        <taxon>Amoebozoa</taxon>
        <taxon>Evosea</taxon>
        <taxon>Archamoebae</taxon>
        <taxon>Mastigamoebida</taxon>
        <taxon>Entamoebidae</taxon>
        <taxon>Entamoeba</taxon>
    </lineage>
</organism>
<evidence type="ECO:0000313" key="1">
    <source>
        <dbReference type="EMBL" id="ELP87152.1"/>
    </source>
</evidence>
<evidence type="ECO:0000313" key="2">
    <source>
        <dbReference type="Proteomes" id="UP000014680"/>
    </source>
</evidence>
<dbReference type="PANTHER" id="PTHR45661">
    <property type="entry name" value="SURFACE ANTIGEN"/>
    <property type="match status" value="1"/>
</dbReference>
<dbReference type="Proteomes" id="UP000014680">
    <property type="component" value="Unassembled WGS sequence"/>
</dbReference>
<dbReference type="AlphaFoldDB" id="L7FLD8"/>
<dbReference type="KEGG" id="eiv:EIN_354240"/>
<dbReference type="EMBL" id="KB206862">
    <property type="protein sequence ID" value="ELP87152.1"/>
    <property type="molecule type" value="Genomic_DNA"/>
</dbReference>
<protein>
    <recommendedName>
        <fullName evidence="3">Leucine rich repeat containing protein BspA family protein</fullName>
    </recommendedName>
</protein>
<dbReference type="SUPFAM" id="SSF52058">
    <property type="entry name" value="L domain-like"/>
    <property type="match status" value="3"/>
</dbReference>
<dbReference type="OrthoDB" id="27520at2759"/>
<dbReference type="Gene3D" id="3.80.10.10">
    <property type="entry name" value="Ribonuclease Inhibitor"/>
    <property type="match status" value="6"/>
</dbReference>
<dbReference type="InterPro" id="IPR032675">
    <property type="entry name" value="LRR_dom_sf"/>
</dbReference>
<dbReference type="RefSeq" id="XP_004253923.1">
    <property type="nucleotide sequence ID" value="XM_004253875.1"/>
</dbReference>
<dbReference type="InterPro" id="IPR053139">
    <property type="entry name" value="Surface_bspA-like"/>
</dbReference>
<dbReference type="VEuPathDB" id="AmoebaDB:EIN_354240"/>
<dbReference type="PANTHER" id="PTHR45661:SF3">
    <property type="entry name" value="IG-LIKE DOMAIN-CONTAINING PROTEIN"/>
    <property type="match status" value="1"/>
</dbReference>
<name>L7FLD8_ENTIV</name>
<accession>L7FLD8</accession>